<evidence type="ECO:0000256" key="13">
    <source>
        <dbReference type="ARBA" id="ARBA00043219"/>
    </source>
</evidence>
<dbReference type="InterPro" id="IPR002088">
    <property type="entry name" value="Prenyl_trans_a"/>
</dbReference>
<comment type="caution">
    <text evidence="14">The sequence shown here is derived from an EMBL/GenBank/DDBJ whole genome shotgun (WGS) entry which is preliminary data.</text>
</comment>
<evidence type="ECO:0000313" key="14">
    <source>
        <dbReference type="EMBL" id="KAL3790893.1"/>
    </source>
</evidence>
<dbReference type="GO" id="GO:0004660">
    <property type="term" value="F:protein farnesyltransferase activity"/>
    <property type="evidence" value="ECO:0007669"/>
    <property type="project" value="UniProtKB-EC"/>
</dbReference>
<dbReference type="PROSITE" id="PS51147">
    <property type="entry name" value="PFTA"/>
    <property type="match status" value="4"/>
</dbReference>
<evidence type="ECO:0000256" key="6">
    <source>
        <dbReference type="ARBA" id="ARBA00022679"/>
    </source>
</evidence>
<dbReference type="Pfam" id="PF01239">
    <property type="entry name" value="PPTA"/>
    <property type="match status" value="4"/>
</dbReference>
<protein>
    <recommendedName>
        <fullName evidence="9">Protein farnesyltransferase/geranylgeranyltransferase type-1 subunit alpha</fullName>
        <ecNumber evidence="4">2.5.1.58</ecNumber>
        <ecNumber evidence="3">2.5.1.59</ecNumber>
    </recommendedName>
    <alternativeName>
        <fullName evidence="12">CAAX farnesyltransferase subunit alpha</fullName>
    </alternativeName>
    <alternativeName>
        <fullName evidence="11">FTase-alpha</fullName>
    </alternativeName>
    <alternativeName>
        <fullName evidence="10">Ras proteins prenyltransferase subunit alpha</fullName>
    </alternativeName>
    <alternativeName>
        <fullName evidence="13">Type I protein geranyl-geranyltransferase subunit alpha</fullName>
    </alternativeName>
</protein>
<evidence type="ECO:0000256" key="5">
    <source>
        <dbReference type="ARBA" id="ARBA00022602"/>
    </source>
</evidence>
<evidence type="ECO:0000256" key="4">
    <source>
        <dbReference type="ARBA" id="ARBA00012702"/>
    </source>
</evidence>
<evidence type="ECO:0000256" key="7">
    <source>
        <dbReference type="ARBA" id="ARBA00022737"/>
    </source>
</evidence>
<evidence type="ECO:0000256" key="1">
    <source>
        <dbReference type="ARBA" id="ARBA00001946"/>
    </source>
</evidence>
<keyword evidence="8" id="KW-0460">Magnesium</keyword>
<evidence type="ECO:0000256" key="10">
    <source>
        <dbReference type="ARBA" id="ARBA00041392"/>
    </source>
</evidence>
<comment type="similarity">
    <text evidence="2">Belongs to the protein prenyltransferase subunit alpha family.</text>
</comment>
<dbReference type="PANTHER" id="PTHR11129:SF1">
    <property type="entry name" value="PROTEIN FARNESYLTRANSFERASE_GERANYLGERANYLTRANSFERASE TYPE-1 SUBUNIT ALPHA"/>
    <property type="match status" value="1"/>
</dbReference>
<dbReference type="Proteomes" id="UP001530400">
    <property type="component" value="Unassembled WGS sequence"/>
</dbReference>
<accession>A0ABD3PSU3</accession>
<dbReference type="AlphaFoldDB" id="A0ABD3PSU3"/>
<evidence type="ECO:0000256" key="8">
    <source>
        <dbReference type="ARBA" id="ARBA00022842"/>
    </source>
</evidence>
<keyword evidence="5" id="KW-0637">Prenyltransferase</keyword>
<keyword evidence="6" id="KW-0808">Transferase</keyword>
<dbReference type="EC" id="2.5.1.58" evidence="4"/>
<dbReference type="EC" id="2.5.1.59" evidence="3"/>
<dbReference type="EMBL" id="JALLPJ020000480">
    <property type="protein sequence ID" value="KAL3790893.1"/>
    <property type="molecule type" value="Genomic_DNA"/>
</dbReference>
<keyword evidence="7" id="KW-0677">Repeat</keyword>
<gene>
    <name evidence="14" type="ORF">ACHAWO_010890</name>
</gene>
<dbReference type="SUPFAM" id="SSF48439">
    <property type="entry name" value="Protein prenylyltransferase"/>
    <property type="match status" value="1"/>
</dbReference>
<comment type="cofactor">
    <cofactor evidence="1">
        <name>Mg(2+)</name>
        <dbReference type="ChEBI" id="CHEBI:18420"/>
    </cofactor>
</comment>
<evidence type="ECO:0000313" key="15">
    <source>
        <dbReference type="Proteomes" id="UP001530400"/>
    </source>
</evidence>
<reference evidence="14 15" key="1">
    <citation type="submission" date="2024-10" db="EMBL/GenBank/DDBJ databases">
        <title>Updated reference genomes for cyclostephanoid diatoms.</title>
        <authorList>
            <person name="Roberts W.R."/>
            <person name="Alverson A.J."/>
        </authorList>
    </citation>
    <scope>NUCLEOTIDE SEQUENCE [LARGE SCALE GENOMIC DNA]</scope>
    <source>
        <strain evidence="14 15">AJA010-31</strain>
    </source>
</reference>
<keyword evidence="15" id="KW-1185">Reference proteome</keyword>
<name>A0ABD3PSU3_9STRA</name>
<dbReference type="GO" id="GO:0004662">
    <property type="term" value="F:CAAX-protein geranylgeranyltransferase activity"/>
    <property type="evidence" value="ECO:0007669"/>
    <property type="project" value="UniProtKB-EC"/>
</dbReference>
<proteinExistence type="inferred from homology"/>
<evidence type="ECO:0000256" key="9">
    <source>
        <dbReference type="ARBA" id="ARBA00040965"/>
    </source>
</evidence>
<dbReference type="Gene3D" id="1.25.40.120">
    <property type="entry name" value="Protein prenylyltransferase"/>
    <property type="match status" value="1"/>
</dbReference>
<evidence type="ECO:0000256" key="3">
    <source>
        <dbReference type="ARBA" id="ARBA00012700"/>
    </source>
</evidence>
<evidence type="ECO:0000256" key="2">
    <source>
        <dbReference type="ARBA" id="ARBA00006734"/>
    </source>
</evidence>
<evidence type="ECO:0000256" key="11">
    <source>
        <dbReference type="ARBA" id="ARBA00042436"/>
    </source>
</evidence>
<dbReference type="PANTHER" id="PTHR11129">
    <property type="entry name" value="PROTEIN FARNESYLTRANSFERASE ALPHA SUBUNIT/RAB GERANYLGERANYL TRANSFERASE ALPHA SUBUNIT"/>
    <property type="match status" value="1"/>
</dbReference>
<organism evidence="14 15">
    <name type="scientific">Cyclotella atomus</name>
    <dbReference type="NCBI Taxonomy" id="382360"/>
    <lineage>
        <taxon>Eukaryota</taxon>
        <taxon>Sar</taxon>
        <taxon>Stramenopiles</taxon>
        <taxon>Ochrophyta</taxon>
        <taxon>Bacillariophyta</taxon>
        <taxon>Coscinodiscophyceae</taxon>
        <taxon>Thalassiosirophycidae</taxon>
        <taxon>Stephanodiscales</taxon>
        <taxon>Stephanodiscaceae</taxon>
        <taxon>Cyclotella</taxon>
    </lineage>
</organism>
<evidence type="ECO:0000256" key="12">
    <source>
        <dbReference type="ARBA" id="ARBA00043086"/>
    </source>
</evidence>
<sequence length="363" mass="41857">MIDFQTVFSDITPVPQNEGKEPPVCSIAYAPEFIEAYDYLRALLRKDERSNRALDLTTLCLKLNPANYTVWHYRRMILVELGGGGIDDAAITKDLDFADDLGGTNPKNYQLWYHRRALLEIRFKNATEENGIDAAKKELKYVDRILEDDSKNYHAWSHRQWIIRTMNNSDLWKSEIEYSHTKIKDDPRNNSAWSQRWFATHRGQVASFAGLGTFISCDELRKKGVILSSELADEEAHYALCGAEIDPYNESPWRYLIGVLMEQWRCAQRENNSHEISKAVELITNNISNIKELKHSLKDNPPLKEGAAPCVSLMSALVDLLELFVENEELLKEASNLCKELAEVDTVRRKYWRKRDANVMNII</sequence>